<sequence length="552" mass="60849">MSYTTSFVSKPLNTAEGSLELPRVPLLKGKSNIEEWKKMLIQTLAVHGLEDYVQKEVPEPVDPTIWGQWKCDLAKVNLLIKRSIPLVQNTLEAAGCSRITEDPKALYELIQRVIQNVSADATGDMITELGAVMALIDMCPLPDKLTPFDGDKARFENFCMRLGGFGELEYDLRGACSFLSAVKAGFLTPTPEPDAPAPHTTYPRLRPTAARGLGGWAFTLTNFGEALMARAPTDSERSQLAHRPGVSNVGTTGADSVLGCEALPHVWYYGRTLHGEAELREWWARWINVRRNSYLPGSARAISSELTPIPPLGPSSHFTRDDAMQVALNYYLRATIPVVSFTEYNARQHIATLIFASSIPLNEEGDMGLHEAGYLIQTSAQLLDLFDPATYTSYRHGGPFAGPGAELLTATLDAMEEAIKSYTLTGASCIICFLYVVCSTRHRKLYYDNRPMARNLATHVGKIDYDNPFVGLVHTVISEPGPTFALWEKSVDLHLQRIYDWLHGLPPNTAGFTTATNALDMGGSVCNLMRQLVGPYLVTDRAVPPLCSYFTL</sequence>
<evidence type="ECO:0000313" key="2">
    <source>
        <dbReference type="Proteomes" id="UP000772434"/>
    </source>
</evidence>
<dbReference type="OrthoDB" id="5219111at2759"/>
<name>A0A9P5P357_9AGAR</name>
<organism evidence="1 2">
    <name type="scientific">Rhodocollybia butyracea</name>
    <dbReference type="NCBI Taxonomy" id="206335"/>
    <lineage>
        <taxon>Eukaryota</taxon>
        <taxon>Fungi</taxon>
        <taxon>Dikarya</taxon>
        <taxon>Basidiomycota</taxon>
        <taxon>Agaricomycotina</taxon>
        <taxon>Agaricomycetes</taxon>
        <taxon>Agaricomycetidae</taxon>
        <taxon>Agaricales</taxon>
        <taxon>Marasmiineae</taxon>
        <taxon>Omphalotaceae</taxon>
        <taxon>Rhodocollybia</taxon>
    </lineage>
</organism>
<dbReference type="AlphaFoldDB" id="A0A9P5P357"/>
<proteinExistence type="predicted"/>
<dbReference type="EMBL" id="JADNRY010000537">
    <property type="protein sequence ID" value="KAF9043476.1"/>
    <property type="molecule type" value="Genomic_DNA"/>
</dbReference>
<dbReference type="Proteomes" id="UP000772434">
    <property type="component" value="Unassembled WGS sequence"/>
</dbReference>
<accession>A0A9P5P357</accession>
<comment type="caution">
    <text evidence="1">The sequence shown here is derived from an EMBL/GenBank/DDBJ whole genome shotgun (WGS) entry which is preliminary data.</text>
</comment>
<evidence type="ECO:0000313" key="1">
    <source>
        <dbReference type="EMBL" id="KAF9043476.1"/>
    </source>
</evidence>
<reference evidence="1" key="1">
    <citation type="submission" date="2020-11" db="EMBL/GenBank/DDBJ databases">
        <authorList>
            <consortium name="DOE Joint Genome Institute"/>
            <person name="Ahrendt S."/>
            <person name="Riley R."/>
            <person name="Andreopoulos W."/>
            <person name="Labutti K."/>
            <person name="Pangilinan J."/>
            <person name="Ruiz-Duenas F.J."/>
            <person name="Barrasa J.M."/>
            <person name="Sanchez-Garcia M."/>
            <person name="Camarero S."/>
            <person name="Miyauchi S."/>
            <person name="Serrano A."/>
            <person name="Linde D."/>
            <person name="Babiker R."/>
            <person name="Drula E."/>
            <person name="Ayuso-Fernandez I."/>
            <person name="Pacheco R."/>
            <person name="Padilla G."/>
            <person name="Ferreira P."/>
            <person name="Barriuso J."/>
            <person name="Kellner H."/>
            <person name="Castanera R."/>
            <person name="Alfaro M."/>
            <person name="Ramirez L."/>
            <person name="Pisabarro A.G."/>
            <person name="Kuo A."/>
            <person name="Tritt A."/>
            <person name="Lipzen A."/>
            <person name="He G."/>
            <person name="Yan M."/>
            <person name="Ng V."/>
            <person name="Cullen D."/>
            <person name="Martin F."/>
            <person name="Rosso M.-N."/>
            <person name="Henrissat B."/>
            <person name="Hibbett D."/>
            <person name="Martinez A.T."/>
            <person name="Grigoriev I.V."/>
        </authorList>
    </citation>
    <scope>NUCLEOTIDE SEQUENCE</scope>
    <source>
        <strain evidence="1">AH 40177</strain>
    </source>
</reference>
<keyword evidence="2" id="KW-1185">Reference proteome</keyword>
<protein>
    <submittedName>
        <fullName evidence="1">Uncharacterized protein</fullName>
    </submittedName>
</protein>
<gene>
    <name evidence="1" type="ORF">BDP27DRAFT_1409310</name>
</gene>